<protein>
    <submittedName>
        <fullName evidence="2">Uncharacterized conserved protein</fullName>
    </submittedName>
</protein>
<proteinExistence type="predicted"/>
<accession>A0A379EB46</accession>
<dbReference type="EMBL" id="UGTF01000002">
    <property type="protein sequence ID" value="SUB89554.1"/>
    <property type="molecule type" value="Genomic_DNA"/>
</dbReference>
<name>A0A379EB46_9PORP</name>
<dbReference type="InterPro" id="IPR004919">
    <property type="entry name" value="GmrSD_N"/>
</dbReference>
<gene>
    <name evidence="2" type="ORF">NCTC11632_01666</name>
</gene>
<dbReference type="AlphaFoldDB" id="A0A379EB46"/>
<reference evidence="2 3" key="1">
    <citation type="submission" date="2018-06" db="EMBL/GenBank/DDBJ databases">
        <authorList>
            <consortium name="Pathogen Informatics"/>
            <person name="Doyle S."/>
        </authorList>
    </citation>
    <scope>NUCLEOTIDE SEQUENCE [LARGE SCALE GENOMIC DNA]</scope>
    <source>
        <strain evidence="2 3">NCTC11632</strain>
    </source>
</reference>
<dbReference type="Proteomes" id="UP000254156">
    <property type="component" value="Unassembled WGS sequence"/>
</dbReference>
<sequence>MIENRTYYGEYSLERWIELILKKNIVLPDYQRHFVWNKKDLKRLIKSIKEGQFIQPVTIGLYKEPQGGNINLLLDGQQRLSSILLAFLGFFPKKEKFESPEPEVATEDDSAFDENGNNQNREIKSIKWTIRELCDKEKSSEKLRTNLSSDPRYEALNLDLELEEDFWKKKFIGFSFIVPGAVEENNVQKFFTHLFRNMNYLGKKLSPAESRKSLYYQDPKLTNYFEGKTEQGEDVLCGLKVTQDFQPRQIDFIRYLSVLSQKKAGKSVMVGYSAYSSRENYYADYVSYLLELEQEERVDKFDGFNFSEIFPEKNSSEQYSRLKAGVAQIKNSISLDDNGAFKSWIDADLWLFGLIYHTVFEEKSLSLNEEQKTHLKEQIEGEINDKDDAYQKRSNALGNIRERIDKSIEIYSNYAS</sequence>
<dbReference type="SUPFAM" id="SSF110849">
    <property type="entry name" value="ParB/Sulfiredoxin"/>
    <property type="match status" value="1"/>
</dbReference>
<evidence type="ECO:0000259" key="1">
    <source>
        <dbReference type="Pfam" id="PF03235"/>
    </source>
</evidence>
<dbReference type="RefSeq" id="WP_025003751.1">
    <property type="nucleotide sequence ID" value="NZ_UGTF01000002.1"/>
</dbReference>
<dbReference type="Pfam" id="PF03235">
    <property type="entry name" value="GmrSD_N"/>
    <property type="match status" value="1"/>
</dbReference>
<evidence type="ECO:0000313" key="3">
    <source>
        <dbReference type="Proteomes" id="UP000254156"/>
    </source>
</evidence>
<organism evidence="2 3">
    <name type="scientific">Porphyromonas macacae</name>
    <dbReference type="NCBI Taxonomy" id="28115"/>
    <lineage>
        <taxon>Bacteria</taxon>
        <taxon>Pseudomonadati</taxon>
        <taxon>Bacteroidota</taxon>
        <taxon>Bacteroidia</taxon>
        <taxon>Bacteroidales</taxon>
        <taxon>Porphyromonadaceae</taxon>
        <taxon>Porphyromonas</taxon>
    </lineage>
</organism>
<dbReference type="InterPro" id="IPR036086">
    <property type="entry name" value="ParB/Sulfiredoxin_sf"/>
</dbReference>
<evidence type="ECO:0000313" key="2">
    <source>
        <dbReference type="EMBL" id="SUB89554.1"/>
    </source>
</evidence>
<feature type="domain" description="GmrSD restriction endonucleases N-terminal" evidence="1">
    <location>
        <begin position="22"/>
        <end position="215"/>
    </location>
</feature>